<feature type="compositionally biased region" description="Polar residues" evidence="6">
    <location>
        <begin position="428"/>
        <end position="437"/>
    </location>
</feature>
<feature type="region of interest" description="Disordered" evidence="6">
    <location>
        <begin position="387"/>
        <end position="437"/>
    </location>
</feature>
<dbReference type="Gene3D" id="4.10.1110.10">
    <property type="entry name" value="AN1-like Zinc finger"/>
    <property type="match status" value="2"/>
</dbReference>
<name>G1KN35_ANOCA</name>
<keyword evidence="4" id="KW-0862">Zinc</keyword>
<organism evidence="8 9">
    <name type="scientific">Anolis carolinensis</name>
    <name type="common">Green anole</name>
    <name type="synonym">American chameleon</name>
    <dbReference type="NCBI Taxonomy" id="28377"/>
    <lineage>
        <taxon>Eukaryota</taxon>
        <taxon>Metazoa</taxon>
        <taxon>Chordata</taxon>
        <taxon>Craniata</taxon>
        <taxon>Vertebrata</taxon>
        <taxon>Euteleostomi</taxon>
        <taxon>Lepidosauria</taxon>
        <taxon>Squamata</taxon>
        <taxon>Bifurcata</taxon>
        <taxon>Unidentata</taxon>
        <taxon>Episquamata</taxon>
        <taxon>Toxicofera</taxon>
        <taxon>Iguania</taxon>
        <taxon>Dactyloidae</taxon>
        <taxon>Anolis</taxon>
    </lineage>
</organism>
<feature type="compositionally biased region" description="Polar residues" evidence="6">
    <location>
        <begin position="336"/>
        <end position="347"/>
    </location>
</feature>
<dbReference type="GO" id="GO:0008270">
    <property type="term" value="F:zinc ion binding"/>
    <property type="evidence" value="ECO:0007669"/>
    <property type="project" value="UniProtKB-KW"/>
</dbReference>
<dbReference type="GO" id="GO:0043161">
    <property type="term" value="P:proteasome-mediated ubiquitin-dependent protein catabolic process"/>
    <property type="evidence" value="ECO:0000318"/>
    <property type="project" value="GO_Central"/>
</dbReference>
<dbReference type="Ensembl" id="ENSACAT00000013014.4">
    <property type="protein sequence ID" value="ENSACAP00000012758.3"/>
    <property type="gene ID" value="ENSACAG00000012986.4"/>
</dbReference>
<accession>G1KN35</accession>
<dbReference type="Proteomes" id="UP000001646">
    <property type="component" value="Chromosome 1"/>
</dbReference>
<evidence type="ECO:0000313" key="8">
    <source>
        <dbReference type="Ensembl" id="ENSACAP00000012758.3"/>
    </source>
</evidence>
<evidence type="ECO:0000256" key="6">
    <source>
        <dbReference type="SAM" id="MobiDB-lite"/>
    </source>
</evidence>
<dbReference type="HOGENOM" id="CLU_061621_2_0_1"/>
<dbReference type="GO" id="GO:0005737">
    <property type="term" value="C:cytoplasm"/>
    <property type="evidence" value="ECO:0000318"/>
    <property type="project" value="GO_Central"/>
</dbReference>
<protein>
    <submittedName>
        <fullName evidence="8">Zinc finger AN1-type containing 2B</fullName>
    </submittedName>
</protein>
<dbReference type="InParanoid" id="G1KN35"/>
<keyword evidence="1" id="KW-0479">Metal-binding</keyword>
<evidence type="ECO:0000256" key="5">
    <source>
        <dbReference type="PROSITE-ProRule" id="PRU00449"/>
    </source>
</evidence>
<evidence type="ECO:0000256" key="4">
    <source>
        <dbReference type="ARBA" id="ARBA00022833"/>
    </source>
</evidence>
<dbReference type="eggNOG" id="KOG3183">
    <property type="taxonomic scope" value="Eukaryota"/>
</dbReference>
<dbReference type="InterPro" id="IPR000058">
    <property type="entry name" value="Znf_AN1"/>
</dbReference>
<dbReference type="PROSITE" id="PS50330">
    <property type="entry name" value="UIM"/>
    <property type="match status" value="2"/>
</dbReference>
<gene>
    <name evidence="8" type="primary">ZFAND2B</name>
</gene>
<dbReference type="Pfam" id="PF25403">
    <property type="entry name" value="zf-C2H2_ZFAND2"/>
    <property type="match status" value="1"/>
</dbReference>
<dbReference type="Pfam" id="PF01428">
    <property type="entry name" value="zf-AN1"/>
    <property type="match status" value="2"/>
</dbReference>
<dbReference type="STRING" id="28377.ENSACAP00000012758"/>
<dbReference type="FunFam" id="4.10.1110.10:FF:000004">
    <property type="entry name" value="AN1-type zinc finger protein 2B isoform X1"/>
    <property type="match status" value="1"/>
</dbReference>
<dbReference type="SMART" id="SM00154">
    <property type="entry name" value="ZnF_AN1"/>
    <property type="match status" value="2"/>
</dbReference>
<evidence type="ECO:0000259" key="7">
    <source>
        <dbReference type="PROSITE" id="PS51039"/>
    </source>
</evidence>
<dbReference type="PROSITE" id="PS51039">
    <property type="entry name" value="ZF_AN1"/>
    <property type="match status" value="2"/>
</dbReference>
<keyword evidence="3 5" id="KW-0863">Zinc-finger</keyword>
<dbReference type="PANTHER" id="PTHR14677">
    <property type="entry name" value="ARSENITE INDUCUBLE RNA ASSOCIATED PROTEIN AIP-1-RELATED"/>
    <property type="match status" value="1"/>
</dbReference>
<evidence type="ECO:0000256" key="2">
    <source>
        <dbReference type="ARBA" id="ARBA00022737"/>
    </source>
</evidence>
<dbReference type="InterPro" id="IPR035896">
    <property type="entry name" value="AN1-like_Znf"/>
</dbReference>
<feature type="compositionally biased region" description="Low complexity" evidence="6">
    <location>
        <begin position="324"/>
        <end position="335"/>
    </location>
</feature>
<reference evidence="8" key="3">
    <citation type="submission" date="2025-09" db="UniProtKB">
        <authorList>
            <consortium name="Ensembl"/>
        </authorList>
    </citation>
    <scope>IDENTIFICATION</scope>
</reference>
<proteinExistence type="predicted"/>
<dbReference type="InterPro" id="IPR057357">
    <property type="entry name" value="Znf-C2H2_ZFAND2A/B"/>
</dbReference>
<dbReference type="PANTHER" id="PTHR14677:SF20">
    <property type="entry name" value="ZINC FINGER AN1-TYPE CONTAINING 2A-RELATED"/>
    <property type="match status" value="1"/>
</dbReference>
<evidence type="ECO:0000256" key="3">
    <source>
        <dbReference type="ARBA" id="ARBA00022771"/>
    </source>
</evidence>
<feature type="domain" description="AN1-type" evidence="7">
    <location>
        <begin position="171"/>
        <end position="219"/>
    </location>
</feature>
<feature type="domain" description="AN1-type" evidence="7">
    <location>
        <begin position="261"/>
        <end position="309"/>
    </location>
</feature>
<keyword evidence="2" id="KW-0677">Repeat</keyword>
<dbReference type="GO" id="GO:0005783">
    <property type="term" value="C:endoplasmic reticulum"/>
    <property type="evidence" value="ECO:0000318"/>
    <property type="project" value="GO_Central"/>
</dbReference>
<dbReference type="GeneTree" id="ENSGT00940000159648"/>
<keyword evidence="9" id="KW-1185">Reference proteome</keyword>
<dbReference type="SMART" id="SM00726">
    <property type="entry name" value="UIM"/>
    <property type="match status" value="2"/>
</dbReference>
<feature type="region of interest" description="Disordered" evidence="6">
    <location>
        <begin position="319"/>
        <end position="361"/>
    </location>
</feature>
<sequence length="437" mass="46828">MRRPMTSTPVMHRAIPALAGAGLRTRGALGFLSRLGLVGSLDGRRSSGLVSNAMFSLGLQLPGAPSNLANCEELWELKSIKTSLGRITTGRSLRHDVIGPQRGSWGGVERAQEASSFAAEEAEPGSFWRVNVSPFASSSGPFPSQGLPFGGVFAPPPALGSSLPSSAMEFPDLGAHCSQPSCKRLDFLPLKCDACEQLFCTDHVAYAHHSCTSAYKKDVQVPVCPLCSTPIPVKRGEMPDIVVGAHIDQDCKSDPAQRKRKIFTNKCQRPGCKQREMMKVLCDQCQGNFCLKHRHPLDHECSGAGQSLSKAGNAAIARAKKSAKASTNTTSNNEAMRSTANLPTSSRAAEVAAAPQPQSTMPPVVALQNGLSEEEALQRALEMSLAEVVPSQPQPHSTQEEEDLALAQAISASEEEYRQRLRQQQARSTKPSNCCLS</sequence>
<dbReference type="SUPFAM" id="SSF118310">
    <property type="entry name" value="AN1-like Zinc finger"/>
    <property type="match status" value="2"/>
</dbReference>
<dbReference type="AlphaFoldDB" id="G1KN35"/>
<dbReference type="InterPro" id="IPR003903">
    <property type="entry name" value="UIM_dom"/>
</dbReference>
<reference evidence="8 9" key="1">
    <citation type="submission" date="2009-12" db="EMBL/GenBank/DDBJ databases">
        <title>The Genome Sequence of Anolis carolinensis (Green Anole Lizard).</title>
        <authorList>
            <consortium name="The Genome Sequencing Platform"/>
            <person name="Di Palma F."/>
            <person name="Alfoldi J."/>
            <person name="Heiman D."/>
            <person name="Young S."/>
            <person name="Grabherr M."/>
            <person name="Johnson J."/>
            <person name="Lander E.S."/>
            <person name="Lindblad-Toh K."/>
        </authorList>
    </citation>
    <scope>NUCLEOTIDE SEQUENCE [LARGE SCALE GENOMIC DNA]</scope>
    <source>
        <strain evidence="8 9">JBL SC #1</strain>
    </source>
</reference>
<reference evidence="8" key="2">
    <citation type="submission" date="2025-08" db="UniProtKB">
        <authorList>
            <consortium name="Ensembl"/>
        </authorList>
    </citation>
    <scope>IDENTIFICATION</scope>
</reference>
<dbReference type="Bgee" id="ENSACAG00000012986">
    <property type="expression patterns" value="Expressed in hindlimb bud and 12 other cell types or tissues"/>
</dbReference>
<evidence type="ECO:0000256" key="1">
    <source>
        <dbReference type="ARBA" id="ARBA00022723"/>
    </source>
</evidence>
<evidence type="ECO:0000313" key="9">
    <source>
        <dbReference type="Proteomes" id="UP000001646"/>
    </source>
</evidence>
<dbReference type="FunFam" id="4.10.1110.10:FF:000003">
    <property type="entry name" value="AN1-type zinc finger protein 2B isoform X1"/>
    <property type="match status" value="1"/>
</dbReference>
<dbReference type="GO" id="GO:0045047">
    <property type="term" value="P:protein targeting to ER"/>
    <property type="evidence" value="ECO:0000318"/>
    <property type="project" value="GO_Central"/>
</dbReference>